<gene>
    <name evidence="11" type="ORF">MGAL_10B071212</name>
</gene>
<evidence type="ECO:0000256" key="3">
    <source>
        <dbReference type="ARBA" id="ARBA00022475"/>
    </source>
</evidence>
<dbReference type="SUPFAM" id="SSF48670">
    <property type="entry name" value="Transducin (heterotrimeric G protein), gamma chain"/>
    <property type="match status" value="1"/>
</dbReference>
<dbReference type="SMART" id="SM01224">
    <property type="entry name" value="G_gamma"/>
    <property type="match status" value="1"/>
</dbReference>
<reference evidence="11" key="1">
    <citation type="submission" date="2018-11" db="EMBL/GenBank/DDBJ databases">
        <authorList>
            <person name="Alioto T."/>
            <person name="Alioto T."/>
        </authorList>
    </citation>
    <scope>NUCLEOTIDE SEQUENCE</scope>
</reference>
<dbReference type="InterPro" id="IPR015898">
    <property type="entry name" value="G-protein_gamma-like_dom"/>
</dbReference>
<evidence type="ECO:0000313" key="11">
    <source>
        <dbReference type="EMBL" id="VDI48636.1"/>
    </source>
</evidence>
<dbReference type="EMBL" id="UYJE01006749">
    <property type="protein sequence ID" value="VDI48636.1"/>
    <property type="molecule type" value="Genomic_DNA"/>
</dbReference>
<dbReference type="CDD" id="cd00068">
    <property type="entry name" value="GGL"/>
    <property type="match status" value="1"/>
</dbReference>
<accession>A0A8B6FG57</accession>
<dbReference type="PANTHER" id="PTHR13809">
    <property type="entry name" value="GUANINE NUCLEOTIDE-BINDING PROTEIN GAMMA SUBUNIT"/>
    <property type="match status" value="1"/>
</dbReference>
<comment type="caution">
    <text evidence="11">The sequence shown here is derived from an EMBL/GenBank/DDBJ whole genome shotgun (WGS) entry which is preliminary data.</text>
</comment>
<protein>
    <recommendedName>
        <fullName evidence="9">Guanine nucleotide-binding protein subunit gamma</fullName>
    </recommendedName>
</protein>
<dbReference type="GO" id="GO:0005834">
    <property type="term" value="C:heterotrimeric G-protein complex"/>
    <property type="evidence" value="ECO:0007669"/>
    <property type="project" value="InterPro"/>
</dbReference>
<feature type="domain" description="G protein gamma" evidence="10">
    <location>
        <begin position="1"/>
        <end position="66"/>
    </location>
</feature>
<dbReference type="Proteomes" id="UP000596742">
    <property type="component" value="Unassembled WGS sequence"/>
</dbReference>
<evidence type="ECO:0000313" key="12">
    <source>
        <dbReference type="Proteomes" id="UP000596742"/>
    </source>
</evidence>
<evidence type="ECO:0000259" key="10">
    <source>
        <dbReference type="PROSITE" id="PS50058"/>
    </source>
</evidence>
<dbReference type="FunFam" id="4.10.260.10:FF:000001">
    <property type="entry name" value="Guanine nucleotide-binding protein subunit gamma"/>
    <property type="match status" value="1"/>
</dbReference>
<comment type="similarity">
    <text evidence="2 9">Belongs to the G protein gamma family.</text>
</comment>
<dbReference type="PRINTS" id="PR00321">
    <property type="entry name" value="GPROTEING"/>
</dbReference>
<evidence type="ECO:0000256" key="9">
    <source>
        <dbReference type="RuleBase" id="RU004973"/>
    </source>
</evidence>
<evidence type="ECO:0000256" key="2">
    <source>
        <dbReference type="ARBA" id="ARBA00007431"/>
    </source>
</evidence>
<keyword evidence="12" id="KW-1185">Reference proteome</keyword>
<dbReference type="InterPro" id="IPR036284">
    <property type="entry name" value="GGL_sf"/>
</dbReference>
<comment type="function">
    <text evidence="9">Guanine nucleotide-binding proteins (G proteins) are involved as a modulator or transducer in various transmembrane signaling systems. The beta and gamma chains are required for the GTPase activity, for replacement of GDP by GTP, and for G protein-effector interaction.</text>
</comment>
<evidence type="ECO:0000256" key="1">
    <source>
        <dbReference type="ARBA" id="ARBA00004342"/>
    </source>
</evidence>
<keyword evidence="6 9" id="KW-0807">Transducer</keyword>
<evidence type="ECO:0000256" key="5">
    <source>
        <dbReference type="ARBA" id="ARBA00023136"/>
    </source>
</evidence>
<dbReference type="Gene3D" id="4.10.260.10">
    <property type="entry name" value="Transducin (heterotrimeric G protein), gamma chain"/>
    <property type="match status" value="1"/>
</dbReference>
<keyword evidence="5 9" id="KW-0472">Membrane</keyword>
<keyword evidence="3 9" id="KW-1003">Cell membrane</keyword>
<evidence type="ECO:0000256" key="7">
    <source>
        <dbReference type="ARBA" id="ARBA00023288"/>
    </source>
</evidence>
<dbReference type="InterPro" id="IPR001770">
    <property type="entry name" value="G-protein_gamma"/>
</dbReference>
<organism evidence="11 12">
    <name type="scientific">Mytilus galloprovincialis</name>
    <name type="common">Mediterranean mussel</name>
    <dbReference type="NCBI Taxonomy" id="29158"/>
    <lineage>
        <taxon>Eukaryota</taxon>
        <taxon>Metazoa</taxon>
        <taxon>Spiralia</taxon>
        <taxon>Lophotrochozoa</taxon>
        <taxon>Mollusca</taxon>
        <taxon>Bivalvia</taxon>
        <taxon>Autobranchia</taxon>
        <taxon>Pteriomorphia</taxon>
        <taxon>Mytilida</taxon>
        <taxon>Mytiloidea</taxon>
        <taxon>Mytilidae</taxon>
        <taxon>Mytilinae</taxon>
        <taxon>Mytilus</taxon>
    </lineage>
</organism>
<evidence type="ECO:0000256" key="4">
    <source>
        <dbReference type="ARBA" id="ARBA00022481"/>
    </source>
</evidence>
<proteinExistence type="inferred from homology"/>
<name>A0A8B6FG57_MYTGA</name>
<keyword evidence="8" id="KW-0636">Prenylation</keyword>
<dbReference type="AlphaFoldDB" id="A0A8B6FG57"/>
<dbReference type="SMART" id="SM00224">
    <property type="entry name" value="GGL"/>
    <property type="match status" value="1"/>
</dbReference>
<dbReference type="PROSITE" id="PS50058">
    <property type="entry name" value="G_PROTEIN_GAMMA"/>
    <property type="match status" value="1"/>
</dbReference>
<dbReference type="OrthoDB" id="6264244at2759"/>
<evidence type="ECO:0000256" key="6">
    <source>
        <dbReference type="ARBA" id="ARBA00023224"/>
    </source>
</evidence>
<comment type="subcellular location">
    <subcellularLocation>
        <location evidence="1 9">Cell membrane</location>
        <topology evidence="1 9">Lipid-anchor</topology>
        <orientation evidence="1 9">Cytoplasmic side</orientation>
    </subcellularLocation>
</comment>
<evidence type="ECO:0000256" key="8">
    <source>
        <dbReference type="ARBA" id="ARBA00023289"/>
    </source>
</evidence>
<dbReference type="Pfam" id="PF00631">
    <property type="entry name" value="G-gamma"/>
    <property type="match status" value="1"/>
</dbReference>
<dbReference type="GO" id="GO:0007186">
    <property type="term" value="P:G protein-coupled receptor signaling pathway"/>
    <property type="evidence" value="ECO:0007669"/>
    <property type="project" value="InterPro"/>
</dbReference>
<keyword evidence="7 9" id="KW-0449">Lipoprotein</keyword>
<dbReference type="GO" id="GO:0031681">
    <property type="term" value="F:G-protein beta-subunit binding"/>
    <property type="evidence" value="ECO:0007669"/>
    <property type="project" value="InterPro"/>
</dbReference>
<comment type="subunit">
    <text evidence="9">G proteins are composed of 3 units; alpha, beta and gamma.</text>
</comment>
<keyword evidence="4" id="KW-0488">Methylation</keyword>
<sequence length="66" mass="7414">MSSAVQRLQKQLTQLREEAKVERIPVSQAIEVMKSYITEHSQGDALVIGVNQSDNPFRDQKSCAIL</sequence>